<dbReference type="Proteomes" id="UP000012062">
    <property type="component" value="Unassembled WGS sequence"/>
</dbReference>
<feature type="active site" evidence="9">
    <location>
        <position position="138"/>
    </location>
</feature>
<evidence type="ECO:0000256" key="7">
    <source>
        <dbReference type="ARBA" id="ARBA00022989"/>
    </source>
</evidence>
<feature type="transmembrane region" description="Helical" evidence="9">
    <location>
        <begin position="130"/>
        <end position="150"/>
    </location>
</feature>
<dbReference type="PANTHER" id="PTHR33695:SF1">
    <property type="entry name" value="LIPOPROTEIN SIGNAL PEPTIDASE"/>
    <property type="match status" value="1"/>
</dbReference>
<gene>
    <name evidence="9 12" type="primary">lspA</name>
    <name evidence="12" type="ORF">MESS2_1540021</name>
</gene>
<keyword evidence="3 9" id="KW-0645">Protease</keyword>
<comment type="subcellular location">
    <subcellularLocation>
        <location evidence="9">Cell membrane</location>
        <topology evidence="9">Multi-pass membrane protein</topology>
    </subcellularLocation>
</comment>
<keyword evidence="4 9" id="KW-0812">Transmembrane</keyword>
<name>M5F0I3_9HYPH</name>
<keyword evidence="12" id="KW-0449">Lipoprotein</keyword>
<dbReference type="PRINTS" id="PR00781">
    <property type="entry name" value="LIPOSIGPTASE"/>
</dbReference>
<dbReference type="GO" id="GO:0005886">
    <property type="term" value="C:plasma membrane"/>
    <property type="evidence" value="ECO:0007669"/>
    <property type="project" value="UniProtKB-SubCell"/>
</dbReference>
<comment type="caution">
    <text evidence="9">Lacks conserved residue(s) required for the propagation of feature annotation.</text>
</comment>
<evidence type="ECO:0000256" key="9">
    <source>
        <dbReference type="HAMAP-Rule" id="MF_00161"/>
    </source>
</evidence>
<keyword evidence="13" id="KW-1185">Reference proteome</keyword>
<evidence type="ECO:0000256" key="1">
    <source>
        <dbReference type="ARBA" id="ARBA00006139"/>
    </source>
</evidence>
<dbReference type="GO" id="GO:0006508">
    <property type="term" value="P:proteolysis"/>
    <property type="evidence" value="ECO:0007669"/>
    <property type="project" value="UniProtKB-KW"/>
</dbReference>
<dbReference type="RefSeq" id="WP_008874288.1">
    <property type="nucleotide sequence ID" value="NZ_CAUM01000062.1"/>
</dbReference>
<feature type="transmembrane region" description="Helical" evidence="9">
    <location>
        <begin position="92"/>
        <end position="110"/>
    </location>
</feature>
<dbReference type="PROSITE" id="PS00855">
    <property type="entry name" value="SPASE_II"/>
    <property type="match status" value="1"/>
</dbReference>
<keyword evidence="6 9" id="KW-0378">Hydrolase</keyword>
<reference evidence="12 13" key="1">
    <citation type="submission" date="2013-02" db="EMBL/GenBank/DDBJ databases">
        <authorList>
            <person name="Genoscope - CEA"/>
        </authorList>
    </citation>
    <scope>NUCLEOTIDE SEQUENCE [LARGE SCALE GENOMIC DNA]</scope>
    <source>
        <strain evidence="12 13">STM 2683</strain>
    </source>
</reference>
<dbReference type="eggNOG" id="COG0597">
    <property type="taxonomic scope" value="Bacteria"/>
</dbReference>
<proteinExistence type="inferred from homology"/>
<evidence type="ECO:0000256" key="8">
    <source>
        <dbReference type="ARBA" id="ARBA00023136"/>
    </source>
</evidence>
<dbReference type="InterPro" id="IPR001872">
    <property type="entry name" value="Peptidase_A8"/>
</dbReference>
<evidence type="ECO:0000313" key="12">
    <source>
        <dbReference type="EMBL" id="CCV05336.1"/>
    </source>
</evidence>
<dbReference type="EC" id="3.4.23.36" evidence="9"/>
<dbReference type="PANTHER" id="PTHR33695">
    <property type="entry name" value="LIPOPROTEIN SIGNAL PEPTIDASE"/>
    <property type="match status" value="1"/>
</dbReference>
<evidence type="ECO:0000256" key="4">
    <source>
        <dbReference type="ARBA" id="ARBA00022692"/>
    </source>
</evidence>
<evidence type="ECO:0000256" key="6">
    <source>
        <dbReference type="ARBA" id="ARBA00022801"/>
    </source>
</evidence>
<feature type="transmembrane region" description="Helical" evidence="9">
    <location>
        <begin position="67"/>
        <end position="85"/>
    </location>
</feature>
<comment type="similarity">
    <text evidence="1 9 11">Belongs to the peptidase A8 family.</text>
</comment>
<keyword evidence="8 9" id="KW-0472">Membrane</keyword>
<dbReference type="NCBIfam" id="TIGR00077">
    <property type="entry name" value="lspA"/>
    <property type="match status" value="1"/>
</dbReference>
<feature type="active site" evidence="9">
    <location>
        <position position="120"/>
    </location>
</feature>
<comment type="pathway">
    <text evidence="9">Protein modification; lipoprotein biosynthesis (signal peptide cleavage).</text>
</comment>
<sequence length="172" mass="18845">MKSLWVSSWSPYALLVIAAVATDQWVKHLVETGLPFQEKLDLVPFLALYRTYNTGIAFSMLSSFGDTGLVVIAVLVVGFVLYLAARTPPGHSLARIGFALIIGGALGNLLDRAVQGHVIDYLLFHTPVWSFAVFNLADVFISTGAVLVVFDELVGWRREARPRDPDAQDPDT</sequence>
<dbReference type="Pfam" id="PF01252">
    <property type="entry name" value="Peptidase_A8"/>
    <property type="match status" value="1"/>
</dbReference>
<keyword evidence="5 9" id="KW-0064">Aspartyl protease</keyword>
<dbReference type="AlphaFoldDB" id="M5F0I3"/>
<comment type="caution">
    <text evidence="12">The sequence shown here is derived from an EMBL/GenBank/DDBJ whole genome shotgun (WGS) entry which is preliminary data.</text>
</comment>
<accession>M5F0I3</accession>
<evidence type="ECO:0000256" key="2">
    <source>
        <dbReference type="ARBA" id="ARBA00022475"/>
    </source>
</evidence>
<keyword evidence="2 9" id="KW-1003">Cell membrane</keyword>
<evidence type="ECO:0000256" key="11">
    <source>
        <dbReference type="RuleBase" id="RU004181"/>
    </source>
</evidence>
<protein>
    <recommendedName>
        <fullName evidence="9">Lipoprotein signal peptidase</fullName>
        <ecNumber evidence="9">3.4.23.36</ecNumber>
    </recommendedName>
    <alternativeName>
        <fullName evidence="9">Prolipoprotein signal peptidase</fullName>
    </alternativeName>
    <alternativeName>
        <fullName evidence="9">Signal peptidase II</fullName>
        <shortName evidence="9">SPase II</shortName>
    </alternativeName>
</protein>
<comment type="function">
    <text evidence="9 10">This protein specifically catalyzes the removal of signal peptides from prolipoproteins.</text>
</comment>
<dbReference type="UniPathway" id="UPA00665"/>
<dbReference type="GO" id="GO:0004190">
    <property type="term" value="F:aspartic-type endopeptidase activity"/>
    <property type="evidence" value="ECO:0007669"/>
    <property type="project" value="UniProtKB-UniRule"/>
</dbReference>
<comment type="catalytic activity">
    <reaction evidence="9 10">
        <text>Release of signal peptides from bacterial membrane prolipoproteins. Hydrolyzes -Xaa-Yaa-Zaa-|-(S,diacylglyceryl)Cys-, in which Xaa is hydrophobic (preferably Leu), and Yaa (Ala or Ser) and Zaa (Gly or Ala) have small, neutral side chains.</text>
        <dbReference type="EC" id="3.4.23.36"/>
    </reaction>
</comment>
<keyword evidence="7 9" id="KW-1133">Transmembrane helix</keyword>
<dbReference type="STRING" id="1297569.MESS2_1540021"/>
<dbReference type="EMBL" id="CAUM01000062">
    <property type="protein sequence ID" value="CCV05336.1"/>
    <property type="molecule type" value="Genomic_DNA"/>
</dbReference>
<evidence type="ECO:0000256" key="3">
    <source>
        <dbReference type="ARBA" id="ARBA00022670"/>
    </source>
</evidence>
<evidence type="ECO:0000256" key="5">
    <source>
        <dbReference type="ARBA" id="ARBA00022750"/>
    </source>
</evidence>
<dbReference type="HAMAP" id="MF_00161">
    <property type="entry name" value="LspA"/>
    <property type="match status" value="1"/>
</dbReference>
<evidence type="ECO:0000313" key="13">
    <source>
        <dbReference type="Proteomes" id="UP000012062"/>
    </source>
</evidence>
<organism evidence="12 13">
    <name type="scientific">Mesorhizobium metallidurans STM 2683</name>
    <dbReference type="NCBI Taxonomy" id="1297569"/>
    <lineage>
        <taxon>Bacteria</taxon>
        <taxon>Pseudomonadati</taxon>
        <taxon>Pseudomonadota</taxon>
        <taxon>Alphaproteobacteria</taxon>
        <taxon>Hyphomicrobiales</taxon>
        <taxon>Phyllobacteriaceae</taxon>
        <taxon>Mesorhizobium</taxon>
    </lineage>
</organism>
<evidence type="ECO:0000256" key="10">
    <source>
        <dbReference type="RuleBase" id="RU000594"/>
    </source>
</evidence>